<evidence type="ECO:0000256" key="9">
    <source>
        <dbReference type="ARBA" id="ARBA00023136"/>
    </source>
</evidence>
<evidence type="ECO:0000256" key="7">
    <source>
        <dbReference type="ARBA" id="ARBA00022692"/>
    </source>
</evidence>
<evidence type="ECO:0000256" key="8">
    <source>
        <dbReference type="ARBA" id="ARBA00022989"/>
    </source>
</evidence>
<evidence type="ECO:0000256" key="2">
    <source>
        <dbReference type="ARBA" id="ARBA00009984"/>
    </source>
</evidence>
<dbReference type="GO" id="GO:0005886">
    <property type="term" value="C:plasma membrane"/>
    <property type="evidence" value="ECO:0007669"/>
    <property type="project" value="UniProtKB-SubCell"/>
</dbReference>
<dbReference type="InterPro" id="IPR045584">
    <property type="entry name" value="Pilin-like"/>
</dbReference>
<keyword evidence="7 10" id="KW-0812">Transmembrane</keyword>
<dbReference type="GO" id="GO:0015627">
    <property type="term" value="C:type II protein secretion system complex"/>
    <property type="evidence" value="ECO:0007669"/>
    <property type="project" value="InterPro"/>
</dbReference>
<dbReference type="PRINTS" id="PR00813">
    <property type="entry name" value="BCTERIALGSPG"/>
</dbReference>
<feature type="domain" description="Type II secretion system protein GspG C-terminal" evidence="11">
    <location>
        <begin position="38"/>
        <end position="142"/>
    </location>
</feature>
<dbReference type="PANTHER" id="PTHR30093:SF45">
    <property type="entry name" value="TYPE II SECRETION SYSTEM CORE PROTEIN G"/>
    <property type="match status" value="1"/>
</dbReference>
<keyword evidence="5" id="KW-0488">Methylation</keyword>
<name>A0AAE3VDW0_9BACT</name>
<keyword evidence="8 10" id="KW-1133">Transmembrane helix</keyword>
<comment type="caution">
    <text evidence="12">The sequence shown here is derived from an EMBL/GenBank/DDBJ whole genome shotgun (WGS) entry which is preliminary data.</text>
</comment>
<dbReference type="RefSeq" id="WP_307260036.1">
    <property type="nucleotide sequence ID" value="NZ_JAUSVL010000001.1"/>
</dbReference>
<comment type="subcellular location">
    <subcellularLocation>
        <location evidence="1">Cell inner membrane</location>
        <topology evidence="1">Single-pass membrane protein</topology>
    </subcellularLocation>
</comment>
<evidence type="ECO:0000256" key="6">
    <source>
        <dbReference type="ARBA" id="ARBA00022519"/>
    </source>
</evidence>
<dbReference type="Gene3D" id="3.30.700.10">
    <property type="entry name" value="Glycoprotein, Type 4 Pilin"/>
    <property type="match status" value="1"/>
</dbReference>
<evidence type="ECO:0000259" key="11">
    <source>
        <dbReference type="Pfam" id="PF08334"/>
    </source>
</evidence>
<evidence type="ECO:0000313" key="13">
    <source>
        <dbReference type="Proteomes" id="UP001238163"/>
    </source>
</evidence>
<comment type="similarity">
    <text evidence="2">Belongs to the GSP G family.</text>
</comment>
<keyword evidence="4" id="KW-1003">Cell membrane</keyword>
<proteinExistence type="inferred from homology"/>
<dbReference type="SUPFAM" id="SSF54523">
    <property type="entry name" value="Pili subunits"/>
    <property type="match status" value="1"/>
</dbReference>
<dbReference type="EMBL" id="JAUSVL010000001">
    <property type="protein sequence ID" value="MDQ0288704.1"/>
    <property type="molecule type" value="Genomic_DNA"/>
</dbReference>
<dbReference type="InterPro" id="IPR013545">
    <property type="entry name" value="T2SS_protein-GspG_C"/>
</dbReference>
<protein>
    <recommendedName>
        <fullName evidence="3">Type II secretion system core protein G</fullName>
    </recommendedName>
</protein>
<dbReference type="AlphaFoldDB" id="A0AAE3VDW0"/>
<dbReference type="PANTHER" id="PTHR30093">
    <property type="entry name" value="GENERAL SECRETION PATHWAY PROTEIN G"/>
    <property type="match status" value="1"/>
</dbReference>
<gene>
    <name evidence="12" type="ORF">J3R75_000811</name>
</gene>
<dbReference type="NCBIfam" id="TIGR02532">
    <property type="entry name" value="IV_pilin_GFxxxE"/>
    <property type="match status" value="1"/>
</dbReference>
<evidence type="ECO:0000256" key="5">
    <source>
        <dbReference type="ARBA" id="ARBA00022481"/>
    </source>
</evidence>
<sequence>MSKDKSSLRRVRRHRFTLIEIMIVVMIIGMLAALVGPNIVGNLDKSRVKSTKAQLVSVKNAVQQYYMDMSTYPTRLDELITNPGNEKWDGPYLEAKSIPKDGWGNDFQYSVPGQDNMPFDIISYGGDKSSGGTGNNEDISCWN</sequence>
<dbReference type="Proteomes" id="UP001238163">
    <property type="component" value="Unassembled WGS sequence"/>
</dbReference>
<feature type="transmembrane region" description="Helical" evidence="10">
    <location>
        <begin position="21"/>
        <end position="40"/>
    </location>
</feature>
<evidence type="ECO:0000313" key="12">
    <source>
        <dbReference type="EMBL" id="MDQ0288704.1"/>
    </source>
</evidence>
<accession>A0AAE3VDW0</accession>
<dbReference type="InterPro" id="IPR010054">
    <property type="entry name" value="Type2_sec_GspG"/>
</dbReference>
<keyword evidence="13" id="KW-1185">Reference proteome</keyword>
<dbReference type="InterPro" id="IPR000983">
    <property type="entry name" value="Bac_GSPG_pilin"/>
</dbReference>
<dbReference type="Pfam" id="PF08334">
    <property type="entry name" value="T2SSG"/>
    <property type="match status" value="1"/>
</dbReference>
<dbReference type="InterPro" id="IPR012902">
    <property type="entry name" value="N_methyl_site"/>
</dbReference>
<organism evidence="12 13">
    <name type="scientific">Oligosphaera ethanolica</name>
    <dbReference type="NCBI Taxonomy" id="760260"/>
    <lineage>
        <taxon>Bacteria</taxon>
        <taxon>Pseudomonadati</taxon>
        <taxon>Lentisphaerota</taxon>
        <taxon>Oligosphaeria</taxon>
        <taxon>Oligosphaerales</taxon>
        <taxon>Oligosphaeraceae</taxon>
        <taxon>Oligosphaera</taxon>
    </lineage>
</organism>
<keyword evidence="9 10" id="KW-0472">Membrane</keyword>
<keyword evidence="6" id="KW-0997">Cell inner membrane</keyword>
<evidence type="ECO:0000256" key="10">
    <source>
        <dbReference type="SAM" id="Phobius"/>
    </source>
</evidence>
<dbReference type="NCBIfam" id="TIGR01710">
    <property type="entry name" value="typeII_sec_gspG"/>
    <property type="match status" value="1"/>
</dbReference>
<evidence type="ECO:0000256" key="1">
    <source>
        <dbReference type="ARBA" id="ARBA00004377"/>
    </source>
</evidence>
<evidence type="ECO:0000256" key="3">
    <source>
        <dbReference type="ARBA" id="ARBA00020042"/>
    </source>
</evidence>
<evidence type="ECO:0000256" key="4">
    <source>
        <dbReference type="ARBA" id="ARBA00022475"/>
    </source>
</evidence>
<dbReference type="GO" id="GO:0015628">
    <property type="term" value="P:protein secretion by the type II secretion system"/>
    <property type="evidence" value="ECO:0007669"/>
    <property type="project" value="InterPro"/>
</dbReference>
<reference evidence="12" key="1">
    <citation type="submission" date="2023-07" db="EMBL/GenBank/DDBJ databases">
        <title>Genomic Encyclopedia of Type Strains, Phase IV (KMG-IV): sequencing the most valuable type-strain genomes for metagenomic binning, comparative biology and taxonomic classification.</title>
        <authorList>
            <person name="Goeker M."/>
        </authorList>
    </citation>
    <scope>NUCLEOTIDE SEQUENCE</scope>
    <source>
        <strain evidence="12">DSM 24202</strain>
    </source>
</reference>